<feature type="domain" description="N-acetyltransferase" evidence="1">
    <location>
        <begin position="6"/>
        <end position="93"/>
    </location>
</feature>
<dbReference type="RefSeq" id="WP_085476097.1">
    <property type="nucleotide sequence ID" value="NZ_FXBM01000001.1"/>
</dbReference>
<dbReference type="PROSITE" id="PS51729">
    <property type="entry name" value="GNAT_YJDJ"/>
    <property type="match status" value="1"/>
</dbReference>
<dbReference type="InterPro" id="IPR016181">
    <property type="entry name" value="Acyl_CoA_acyltransferase"/>
</dbReference>
<evidence type="ECO:0000259" key="1">
    <source>
        <dbReference type="PROSITE" id="PS51729"/>
    </source>
</evidence>
<evidence type="ECO:0000313" key="3">
    <source>
        <dbReference type="Proteomes" id="UP000193711"/>
    </source>
</evidence>
<dbReference type="Gene3D" id="3.40.630.30">
    <property type="match status" value="1"/>
</dbReference>
<sequence>MTKDFRRADDASRYELHLDGALVGVLDYHENGESVSLVRSFTTPPFRGRGLAGELVAFAVDDIESSGSRSVVPMCWYVGQWFEEHPEKAHLLSRAATA</sequence>
<dbReference type="InterPro" id="IPR045057">
    <property type="entry name" value="Gcn5-rel_NAT"/>
</dbReference>
<evidence type="ECO:0000313" key="2">
    <source>
        <dbReference type="EMBL" id="SMH40285.1"/>
    </source>
</evidence>
<dbReference type="OrthoDB" id="5405911at2"/>
<dbReference type="Pfam" id="PF14542">
    <property type="entry name" value="Acetyltransf_CG"/>
    <property type="match status" value="1"/>
</dbReference>
<reference evidence="3" key="1">
    <citation type="submission" date="2017-04" db="EMBL/GenBank/DDBJ databases">
        <authorList>
            <person name="Varghese N."/>
            <person name="Submissions S."/>
        </authorList>
    </citation>
    <scope>NUCLEOTIDE SEQUENCE [LARGE SCALE GENOMIC DNA]</scope>
    <source>
        <strain evidence="3">VKM Ac-2121</strain>
    </source>
</reference>
<dbReference type="EMBL" id="FXBM01000001">
    <property type="protein sequence ID" value="SMH40285.1"/>
    <property type="molecule type" value="Genomic_DNA"/>
</dbReference>
<dbReference type="STRING" id="1891671.SAMN06295885_1768"/>
<dbReference type="InterPro" id="IPR031165">
    <property type="entry name" value="GNAT_YJDJ"/>
</dbReference>
<gene>
    <name evidence="2" type="ORF">SAMN06295885_1768</name>
</gene>
<organism evidence="2 3">
    <name type="scientific">Rathayibacter oskolensis</name>
    <dbReference type="NCBI Taxonomy" id="1891671"/>
    <lineage>
        <taxon>Bacteria</taxon>
        <taxon>Bacillati</taxon>
        <taxon>Actinomycetota</taxon>
        <taxon>Actinomycetes</taxon>
        <taxon>Micrococcales</taxon>
        <taxon>Microbacteriaceae</taxon>
        <taxon>Rathayibacter</taxon>
    </lineage>
</organism>
<dbReference type="Proteomes" id="UP000193711">
    <property type="component" value="Unassembled WGS sequence"/>
</dbReference>
<dbReference type="SUPFAM" id="SSF55729">
    <property type="entry name" value="Acyl-CoA N-acyltransferases (Nat)"/>
    <property type="match status" value="1"/>
</dbReference>
<dbReference type="PANTHER" id="PTHR31435">
    <property type="entry name" value="PROTEIN NATD1"/>
    <property type="match status" value="1"/>
</dbReference>
<dbReference type="PANTHER" id="PTHR31435:SF10">
    <property type="entry name" value="BSR4717 PROTEIN"/>
    <property type="match status" value="1"/>
</dbReference>
<keyword evidence="3" id="KW-1185">Reference proteome</keyword>
<accession>A0A1X7NRM4</accession>
<name>A0A1X7NRM4_9MICO</name>
<dbReference type="AlphaFoldDB" id="A0A1X7NRM4"/>
<proteinExistence type="predicted"/>
<protein>
    <recommendedName>
        <fullName evidence="1">N-acetyltransferase domain-containing protein</fullName>
    </recommendedName>
</protein>
<dbReference type="CDD" id="cd04301">
    <property type="entry name" value="NAT_SF"/>
    <property type="match status" value="1"/>
</dbReference>